<evidence type="ECO:0000313" key="7">
    <source>
        <dbReference type="EMBL" id="TXE13969.1"/>
    </source>
</evidence>
<keyword evidence="4 7" id="KW-0456">Lyase</keyword>
<keyword evidence="3" id="KW-0574">Periplasm</keyword>
<dbReference type="SUPFAM" id="SSF48230">
    <property type="entry name" value="Chondroitin AC/alginate lyase"/>
    <property type="match status" value="1"/>
</dbReference>
<evidence type="ECO:0000256" key="2">
    <source>
        <dbReference type="ARBA" id="ARBA00022729"/>
    </source>
</evidence>
<evidence type="ECO:0000256" key="4">
    <source>
        <dbReference type="ARBA" id="ARBA00023239"/>
    </source>
</evidence>
<dbReference type="InterPro" id="IPR012480">
    <property type="entry name" value="Hepar_II_III_C"/>
</dbReference>
<dbReference type="PANTHER" id="PTHR39210:SF1">
    <property type="entry name" value="HEPARIN-SULFATE LYASE"/>
    <property type="match status" value="1"/>
</dbReference>
<gene>
    <name evidence="7" type="ORF">FUA26_02010</name>
</gene>
<accession>A0A5C7B2K0</accession>
<evidence type="ECO:0000256" key="1">
    <source>
        <dbReference type="ARBA" id="ARBA00004418"/>
    </source>
</evidence>
<dbReference type="GO" id="GO:0042597">
    <property type="term" value="C:periplasmic space"/>
    <property type="evidence" value="ECO:0007669"/>
    <property type="project" value="UniProtKB-SubCell"/>
</dbReference>
<dbReference type="PROSITE" id="PS51257">
    <property type="entry name" value="PROKAR_LIPOPROTEIN"/>
    <property type="match status" value="1"/>
</dbReference>
<dbReference type="OrthoDB" id="9772435at2"/>
<dbReference type="GO" id="GO:0016829">
    <property type="term" value="F:lyase activity"/>
    <property type="evidence" value="ECO:0007669"/>
    <property type="project" value="UniProtKB-KW"/>
</dbReference>
<feature type="domain" description="Alginate lyase" evidence="5">
    <location>
        <begin position="110"/>
        <end position="330"/>
    </location>
</feature>
<dbReference type="RefSeq" id="WP_147130926.1">
    <property type="nucleotide sequence ID" value="NZ_VOSC01000007.1"/>
</dbReference>
<dbReference type="PANTHER" id="PTHR39210">
    <property type="entry name" value="HEPARIN-SULFATE LYASE"/>
    <property type="match status" value="1"/>
</dbReference>
<evidence type="ECO:0000256" key="3">
    <source>
        <dbReference type="ARBA" id="ARBA00022764"/>
    </source>
</evidence>
<keyword evidence="2" id="KW-0732">Signal</keyword>
<name>A0A5C7B2K0_9FLAO</name>
<dbReference type="InterPro" id="IPR008397">
    <property type="entry name" value="Alginate_lyase_dom"/>
</dbReference>
<evidence type="ECO:0000259" key="5">
    <source>
        <dbReference type="Pfam" id="PF05426"/>
    </source>
</evidence>
<dbReference type="Pfam" id="PF07940">
    <property type="entry name" value="Hepar_II_III_C"/>
    <property type="match status" value="1"/>
</dbReference>
<organism evidence="7 8">
    <name type="scientific">Seonamhaeicola algicola</name>
    <dbReference type="NCBI Taxonomy" id="1719036"/>
    <lineage>
        <taxon>Bacteria</taxon>
        <taxon>Pseudomonadati</taxon>
        <taxon>Bacteroidota</taxon>
        <taxon>Flavobacteriia</taxon>
        <taxon>Flavobacteriales</taxon>
        <taxon>Flavobacteriaceae</taxon>
    </lineage>
</organism>
<keyword evidence="8" id="KW-1185">Reference proteome</keyword>
<feature type="domain" description="Heparinase II/III-like C-terminal" evidence="6">
    <location>
        <begin position="409"/>
        <end position="679"/>
    </location>
</feature>
<dbReference type="EMBL" id="VOSC01000007">
    <property type="protein sequence ID" value="TXE13969.1"/>
    <property type="molecule type" value="Genomic_DNA"/>
</dbReference>
<comment type="caution">
    <text evidence="7">The sequence shown here is derived from an EMBL/GenBank/DDBJ whole genome shotgun (WGS) entry which is preliminary data.</text>
</comment>
<dbReference type="Gene3D" id="2.70.98.70">
    <property type="match status" value="1"/>
</dbReference>
<dbReference type="Proteomes" id="UP000321790">
    <property type="component" value="Unassembled WGS sequence"/>
</dbReference>
<comment type="subcellular location">
    <subcellularLocation>
        <location evidence="1">Periplasm</location>
    </subcellularLocation>
</comment>
<dbReference type="Pfam" id="PF05426">
    <property type="entry name" value="Alginate_lyase"/>
    <property type="match status" value="1"/>
</dbReference>
<protein>
    <submittedName>
        <fullName evidence="7">Alginate lyase family protein</fullName>
    </submittedName>
</protein>
<sequence>MNSKSALTIFVFVIAVGFYSCNNDSQNTLDKTEQTNNSNAHPKLILTAQGVKDIRAQLGTIPIFDKTLATVKEEVDAEIASGIHMPIPKDYSGGYSHDRHKRNFVVLQKAGVLYQILDDEKYAKYVKDMLMQYEAMYKTLPVHPKTRSYARGKLFWQCLNDSNWLAYVSQAYDCIYNYLSEDERQQLETNLFRPFADYISVENPQFYNRVHNHSTWGNAAVGMIGLVMDDDELVQRALYGIKDANLDANAKDNDGGFINKDGKAGFLANLEEPFSPDGYYTEGPYYQRYAMYPFLIFGEALQNVKPELEIFKYKDSVLLKSVNALLQLSDAKGNFFPLNDGQKGMSTKTNALVSAVDITYHFGNQDAGLLSVAKAQDKVMLDDTGLSVALGLKENKEEPFSKTSINLSDGSDGDEGGVAILRAKNEDLTLVFKYAAQGLSHGHYDKLSFSLYDKTDEVLQDYGLARYVNIEQKGGGNYLKENKTWAKQTIAHNTLTINETSHFNGKYDVGSQHHSVLHYFSSEDETIQVVSAKEDNAYPGSELLRTMALIYDEDLGKPFILDIMKVNSITKNQYDLPFYYFGQVLSTNFEYETPKTLNVLGSKNGFQHVYLEAKSKKLSNNGQFSWMHQNKFYSLTTITNPNDELLFTRIGANDPDFNLRRDPAIQLRRKNTDNTVFVSVIESHGNYSPVTELATNSRSEIKELKVLLDTEDYTAITIATVNDKTKIFITANTNASKKVKHAVEINGTSYNWTGTHYYK</sequence>
<evidence type="ECO:0000259" key="6">
    <source>
        <dbReference type="Pfam" id="PF07940"/>
    </source>
</evidence>
<reference evidence="8" key="1">
    <citation type="submission" date="2019-08" db="EMBL/GenBank/DDBJ databases">
        <title>Seonamhaeicola sediminis sp. nov., isolated from marine sediment.</title>
        <authorList>
            <person name="Cao W.R."/>
        </authorList>
    </citation>
    <scope>NUCLEOTIDE SEQUENCE [LARGE SCALE GENOMIC DNA]</scope>
    <source>
        <strain evidence="8">Gy8</strain>
    </source>
</reference>
<dbReference type="AlphaFoldDB" id="A0A5C7B2K0"/>
<proteinExistence type="predicted"/>
<dbReference type="InterPro" id="IPR008929">
    <property type="entry name" value="Chondroitin_lyas"/>
</dbReference>
<evidence type="ECO:0000313" key="8">
    <source>
        <dbReference type="Proteomes" id="UP000321790"/>
    </source>
</evidence>
<dbReference type="Gene3D" id="1.50.10.100">
    <property type="entry name" value="Chondroitin AC/alginate lyase"/>
    <property type="match status" value="1"/>
</dbReference>